<feature type="compositionally biased region" description="Polar residues" evidence="3">
    <location>
        <begin position="7"/>
        <end position="17"/>
    </location>
</feature>
<evidence type="ECO:0000259" key="4">
    <source>
        <dbReference type="Pfam" id="PF22939"/>
    </source>
</evidence>
<evidence type="ECO:0000256" key="2">
    <source>
        <dbReference type="PROSITE-ProRule" id="PRU00221"/>
    </source>
</evidence>
<dbReference type="InterPro" id="IPR015943">
    <property type="entry name" value="WD40/YVTN_repeat-like_dom_sf"/>
</dbReference>
<feature type="repeat" description="WD" evidence="2">
    <location>
        <begin position="1133"/>
        <end position="1161"/>
    </location>
</feature>
<sequence>MRRKISGSLSSRPSNANKAEDYSRDHDAKCLGLRAIHVPETKPIADIIFVHGLGGHSYKTWSKDRNKDYFWPGLWLPQDPKIRRARLFTYGYDSSLTGPKRASNILGFARTLLFDMRNSRGQQTNSIRVGEAPIIFVAHSMGGLVVKKAYLLAQHDKSCEELARSISGIIFLSTPHHGSSLADTLDLILQSILQQKRSFIKELQINSSAIEDINEGFRHVAQKLSIISFYEELYTVVLTRPLMIVTRDSAILGYQNEQIRGLNADHHTVCKFENDRDPSFTIVRDTLRGLVEKFSTDATKPTDFENSRTINLVKKFLGMSRTDAEDLGTLRKLWVPGSCEWILTNSTIRVWLEDTSRSHLVWYNAPPGGGKSVLSSFLGHYLQSNGYACQFYIFSEGHQTRRSVDQFLKSIACQLCCKMPEYAEELLALCLGGSQLSSGGYLSLWQNLFEDLLFSKTSNNPLFWVIDGLDESESPERVLELLENLLSKSKMVIKILATGRRTDKFALAFKRLSPLVMAHEINGAEYNHNSHDIQLLVDRELELMHGSMEHKAHLRQEILSRASGNFLWVNLVLEELHTCQTESERQLTLEQTPADMTKMYERMEKLVIDNPNPRQVELAQELLRWTICVPTPLRLNELQEAMSKNYPDIIELEKTIRAVCGQFILVDSTKHVMMVHQTARDFMTNASKSVIAIDRQVAHSTLLIKSLSALCDVKPYGAVRRQKRQMPGPEELEKHRPFLLYAANSWFYHLKYAESIADNVIDALEKFFSSPYVLDWIYSLAMLDQVKILAKVGKALLGFVIDNRKHNSSRNPMLHRISSIEILESWSADLVKITAKFSNHLVIEPCSIYDIVPAMCPPGSIIGRLFVHPKSAKALVSGQSDSWNDISARFSLQEDDVALKIVSAGPHIAVLAQGGIIYIWSSADFREICRIDHGEAVTSICLNAKGNILVTYGLKLTKVWEVPSRVLYTELANQWNTKSMCLAFAMRDQRILAATDDNSIRYFDISENDRVWKALNDSLMKEEALSDSVIINSPSCMAMNPACTQVGVSYRSFPLTVWDLSSGTIISRCMKRTVSPVPNSTSVQSWFPVEVFTWNPTTGHILGWYKGNILFKWHPLTDESQEVSALVDELVCSPDGKVFLTSDSNGTVKIWNFTYLNVVYQLSSGDLVSGLSFSPDCTRFYDIRGSMITAWEPNALLRLAEAEDNFNNTLNHEQRGTVDSRLSEVTAPQYSSLTALAAAPGGFWYATGNEDGEVWLSSIQSGIKSEVTRFYNSQCVSHLIWGSSSDILVAADLATDIHILQIRKLETENFKSTETKRLANPSFDLEGRAIHQMLLDASSRRLLVISNDLVRAWDIFDRVLTKSNDTLKDAAARHWCNHCSDKEIFIGVGPEDIQVFEWSSLQQVSRVTVGIEAHVRVSPNSSTVLKGGEPSTSVETVTRMIRNARPAHDGKNILIEIKEMTARGRSKIQHLVIATKKLSSTSGKGDSDVVDCLQIPDNVAQNIDIPLTIFPGQQLVFFDRNLWLCSAKLSQPLSTSCVQRHYFIPRDWTDEGGLQKCCILKDGTLLCIQDGNVVVVRSGLSFMDKKLGTGVLN</sequence>
<dbReference type="SUPFAM" id="SSF50998">
    <property type="entry name" value="Quinoprotein alcohol dehydrogenase-like"/>
    <property type="match status" value="1"/>
</dbReference>
<dbReference type="Pfam" id="PF00400">
    <property type="entry name" value="WD40"/>
    <property type="match status" value="1"/>
</dbReference>
<evidence type="ECO:0008006" key="8">
    <source>
        <dbReference type="Google" id="ProtNLM"/>
    </source>
</evidence>
<dbReference type="SUPFAM" id="SSF53474">
    <property type="entry name" value="alpha/beta-Hydrolases"/>
    <property type="match status" value="1"/>
</dbReference>
<dbReference type="EMBL" id="JAPDRN010000002">
    <property type="protein sequence ID" value="KAJ9646807.1"/>
    <property type="molecule type" value="Genomic_DNA"/>
</dbReference>
<comment type="caution">
    <text evidence="6">The sequence shown here is derived from an EMBL/GenBank/DDBJ whole genome shotgun (WGS) entry which is preliminary data.</text>
</comment>
<dbReference type="InterPro" id="IPR011048">
    <property type="entry name" value="Haem_d1_sf"/>
</dbReference>
<dbReference type="Pfam" id="PF22939">
    <property type="entry name" value="WHD_GPIID"/>
    <property type="match status" value="1"/>
</dbReference>
<dbReference type="Gene3D" id="3.40.50.300">
    <property type="entry name" value="P-loop containing nucleotide triphosphate hydrolases"/>
    <property type="match status" value="1"/>
</dbReference>
<evidence type="ECO:0000256" key="1">
    <source>
        <dbReference type="ARBA" id="ARBA00022737"/>
    </source>
</evidence>
<dbReference type="Proteomes" id="UP001172681">
    <property type="component" value="Unassembled WGS sequence"/>
</dbReference>
<dbReference type="PANTHER" id="PTHR10039:SF16">
    <property type="entry name" value="GPI INOSITOL-DEACYLASE"/>
    <property type="match status" value="1"/>
</dbReference>
<evidence type="ECO:0000256" key="3">
    <source>
        <dbReference type="SAM" id="MobiDB-lite"/>
    </source>
</evidence>
<evidence type="ECO:0000313" key="7">
    <source>
        <dbReference type="Proteomes" id="UP001172681"/>
    </source>
</evidence>
<feature type="domain" description="Nephrocystin 3-like N-terminal" evidence="5">
    <location>
        <begin position="337"/>
        <end position="500"/>
    </location>
</feature>
<protein>
    <recommendedName>
        <fullName evidence="8">GPI inositol-deacylase</fullName>
    </recommendedName>
</protein>
<feature type="region of interest" description="Disordered" evidence="3">
    <location>
        <begin position="1"/>
        <end position="21"/>
    </location>
</feature>
<organism evidence="6 7">
    <name type="scientific">Knufia peltigerae</name>
    <dbReference type="NCBI Taxonomy" id="1002370"/>
    <lineage>
        <taxon>Eukaryota</taxon>
        <taxon>Fungi</taxon>
        <taxon>Dikarya</taxon>
        <taxon>Ascomycota</taxon>
        <taxon>Pezizomycotina</taxon>
        <taxon>Eurotiomycetes</taxon>
        <taxon>Chaetothyriomycetidae</taxon>
        <taxon>Chaetothyriales</taxon>
        <taxon>Trichomeriaceae</taxon>
        <taxon>Knufia</taxon>
    </lineage>
</organism>
<dbReference type="Gene3D" id="2.130.10.10">
    <property type="entry name" value="YVTN repeat-like/Quinoprotein amine dehydrogenase"/>
    <property type="match status" value="3"/>
</dbReference>
<name>A0AA38YFC5_9EURO</name>
<dbReference type="InterPro" id="IPR056884">
    <property type="entry name" value="NPHP3-like_N"/>
</dbReference>
<dbReference type="SUPFAM" id="SSF51004">
    <property type="entry name" value="C-terminal (heme d1) domain of cytochrome cd1-nitrite reductase"/>
    <property type="match status" value="1"/>
</dbReference>
<evidence type="ECO:0000313" key="6">
    <source>
        <dbReference type="EMBL" id="KAJ9646807.1"/>
    </source>
</evidence>
<accession>A0AA38YFC5</accession>
<dbReference type="Pfam" id="PF24883">
    <property type="entry name" value="NPHP3_N"/>
    <property type="match status" value="1"/>
</dbReference>
<dbReference type="SMART" id="SM00320">
    <property type="entry name" value="WD40"/>
    <property type="match status" value="4"/>
</dbReference>
<dbReference type="InterPro" id="IPR011047">
    <property type="entry name" value="Quinoprotein_ADH-like_sf"/>
</dbReference>
<keyword evidence="7" id="KW-1185">Reference proteome</keyword>
<dbReference type="PROSITE" id="PS50082">
    <property type="entry name" value="WD_REPEATS_2"/>
    <property type="match status" value="1"/>
</dbReference>
<dbReference type="PANTHER" id="PTHR10039">
    <property type="entry name" value="AMELOGENIN"/>
    <property type="match status" value="1"/>
</dbReference>
<keyword evidence="2" id="KW-0853">WD repeat</keyword>
<reference evidence="6" key="1">
    <citation type="submission" date="2022-10" db="EMBL/GenBank/DDBJ databases">
        <title>Culturing micro-colonial fungi from biological soil crusts in the Mojave desert and describing Neophaeococcomyces mojavensis, and introducing the new genera and species Taxawa tesnikishii.</title>
        <authorList>
            <person name="Kurbessoian T."/>
            <person name="Stajich J.E."/>
        </authorList>
    </citation>
    <scope>NUCLEOTIDE SEQUENCE</scope>
    <source>
        <strain evidence="6">TK_35</strain>
    </source>
</reference>
<feature type="domain" description="GPI inositol-deacylase winged helix" evidence="4">
    <location>
        <begin position="617"/>
        <end position="688"/>
    </location>
</feature>
<dbReference type="Gene3D" id="3.40.50.1820">
    <property type="entry name" value="alpha/beta hydrolase"/>
    <property type="match status" value="1"/>
</dbReference>
<dbReference type="InterPro" id="IPR029058">
    <property type="entry name" value="AB_hydrolase_fold"/>
</dbReference>
<keyword evidence="1" id="KW-0677">Repeat</keyword>
<evidence type="ECO:0000259" key="5">
    <source>
        <dbReference type="Pfam" id="PF24883"/>
    </source>
</evidence>
<dbReference type="InterPro" id="IPR001680">
    <property type="entry name" value="WD40_rpt"/>
</dbReference>
<gene>
    <name evidence="6" type="ORF">H2204_000499</name>
</gene>
<dbReference type="InterPro" id="IPR027417">
    <property type="entry name" value="P-loop_NTPase"/>
</dbReference>
<dbReference type="InterPro" id="IPR054471">
    <property type="entry name" value="GPIID_WHD"/>
</dbReference>
<proteinExistence type="predicted"/>